<evidence type="ECO:0000256" key="2">
    <source>
        <dbReference type="ARBA" id="ARBA00022842"/>
    </source>
</evidence>
<sequence length="188" mass="20857">MHSLLKAAWDSRLCPLYATACAVDRVAKANGKPCFEVPTGWKYFGNLMDAGKLSLCGEESLELAQTTFVRRTGSGQIVTEHWKKYGRNVFTRYDYENVDASQPTRVVVANADNYEYVDPVDQSWLKIRAGTGSAGATIRLYVESVVEASDTTRLLEDAQTLLKPLVLVALNICKLEQFTGRTQPTVIT</sequence>
<feature type="domain" description="Alpha-D-phosphohexomutase alpha/beta/alpha" evidence="4">
    <location>
        <begin position="21"/>
        <end position="75"/>
    </location>
</feature>
<dbReference type="InterPro" id="IPR016055">
    <property type="entry name" value="A-D-PHexomutase_a/b/a-I/II/III"/>
</dbReference>
<dbReference type="Gene3D" id="3.30.310.50">
    <property type="entry name" value="Alpha-D-phosphohexomutase, C-terminal domain"/>
    <property type="match status" value="2"/>
</dbReference>
<dbReference type="PANTHER" id="PTHR22573:SF2">
    <property type="entry name" value="PHOSPHOGLUCOMUTASE"/>
    <property type="match status" value="1"/>
</dbReference>
<dbReference type="Gene3D" id="3.40.120.10">
    <property type="entry name" value="Alpha-D-Glucose-1,6-Bisphosphate, subunit A, domain 3"/>
    <property type="match status" value="1"/>
</dbReference>
<dbReference type="SUPFAM" id="SSF53738">
    <property type="entry name" value="Phosphoglucomutase, first 3 domains"/>
    <property type="match status" value="1"/>
</dbReference>
<evidence type="ECO:0000256" key="1">
    <source>
        <dbReference type="ARBA" id="ARBA00022723"/>
    </source>
</evidence>
<dbReference type="GO" id="GO:0004614">
    <property type="term" value="F:phosphoglucomutase activity"/>
    <property type="evidence" value="ECO:0007669"/>
    <property type="project" value="InterPro"/>
</dbReference>
<organism evidence="5 6">
    <name type="scientific">Ditylenchus dipsaci</name>
    <dbReference type="NCBI Taxonomy" id="166011"/>
    <lineage>
        <taxon>Eukaryota</taxon>
        <taxon>Metazoa</taxon>
        <taxon>Ecdysozoa</taxon>
        <taxon>Nematoda</taxon>
        <taxon>Chromadorea</taxon>
        <taxon>Rhabditida</taxon>
        <taxon>Tylenchina</taxon>
        <taxon>Tylenchomorpha</taxon>
        <taxon>Sphaerularioidea</taxon>
        <taxon>Anguinidae</taxon>
        <taxon>Anguininae</taxon>
        <taxon>Ditylenchus</taxon>
    </lineage>
</organism>
<evidence type="ECO:0000259" key="4">
    <source>
        <dbReference type="Pfam" id="PF02880"/>
    </source>
</evidence>
<dbReference type="InterPro" id="IPR036900">
    <property type="entry name" value="A-D-PHexomutase_C_sf"/>
</dbReference>
<proteinExistence type="predicted"/>
<evidence type="ECO:0000313" key="5">
    <source>
        <dbReference type="Proteomes" id="UP000887574"/>
    </source>
</evidence>
<name>A0A915DKA6_9BILA</name>
<dbReference type="InterPro" id="IPR045244">
    <property type="entry name" value="PGM"/>
</dbReference>
<dbReference type="PANTHER" id="PTHR22573">
    <property type="entry name" value="PHOSPHOHEXOMUTASE FAMILY MEMBER"/>
    <property type="match status" value="1"/>
</dbReference>
<keyword evidence="2" id="KW-0460">Magnesium</keyword>
<protein>
    <submittedName>
        <fullName evidence="6">Alpha-D-phosphohexomutase alpha/beta/alpha domain-containing protein</fullName>
    </submittedName>
</protein>
<keyword evidence="5" id="KW-1185">Reference proteome</keyword>
<dbReference type="Pfam" id="PF24947">
    <property type="entry name" value="PGM1_C_vert_fung"/>
    <property type="match status" value="1"/>
</dbReference>
<dbReference type="Proteomes" id="UP000887574">
    <property type="component" value="Unplaced"/>
</dbReference>
<evidence type="ECO:0000313" key="6">
    <source>
        <dbReference type="WBParaSite" id="jg20945"/>
    </source>
</evidence>
<accession>A0A915DKA6</accession>
<dbReference type="GO" id="GO:0005829">
    <property type="term" value="C:cytosol"/>
    <property type="evidence" value="ECO:0007669"/>
    <property type="project" value="TreeGrafter"/>
</dbReference>
<dbReference type="Pfam" id="PF02880">
    <property type="entry name" value="PGM_PMM_III"/>
    <property type="match status" value="1"/>
</dbReference>
<dbReference type="GO" id="GO:0005975">
    <property type="term" value="P:carbohydrate metabolic process"/>
    <property type="evidence" value="ECO:0007669"/>
    <property type="project" value="InterPro"/>
</dbReference>
<dbReference type="InterPro" id="IPR005846">
    <property type="entry name" value="A-D-PHexomutase_a/b/a-III"/>
</dbReference>
<keyword evidence="3" id="KW-0413">Isomerase</keyword>
<dbReference type="AlphaFoldDB" id="A0A915DKA6"/>
<evidence type="ECO:0000256" key="3">
    <source>
        <dbReference type="ARBA" id="ARBA00023235"/>
    </source>
</evidence>
<dbReference type="SUPFAM" id="SSF55957">
    <property type="entry name" value="Phosphoglucomutase, C-terminal domain"/>
    <property type="match status" value="1"/>
</dbReference>
<keyword evidence="1" id="KW-0479">Metal-binding</keyword>
<dbReference type="WBParaSite" id="jg20945">
    <property type="protein sequence ID" value="jg20945"/>
    <property type="gene ID" value="jg20945"/>
</dbReference>
<dbReference type="GO" id="GO:0046872">
    <property type="term" value="F:metal ion binding"/>
    <property type="evidence" value="ECO:0007669"/>
    <property type="project" value="UniProtKB-KW"/>
</dbReference>
<reference evidence="6" key="1">
    <citation type="submission" date="2022-11" db="UniProtKB">
        <authorList>
            <consortium name="WormBaseParasite"/>
        </authorList>
    </citation>
    <scope>IDENTIFICATION</scope>
</reference>